<dbReference type="InterPro" id="IPR016025">
    <property type="entry name" value="Clathrin_H-chain_N"/>
</dbReference>
<keyword evidence="2" id="KW-1185">Reference proteome</keyword>
<name>A0A8B6EBQ1_MYTGA</name>
<organism evidence="1 2">
    <name type="scientific">Mytilus galloprovincialis</name>
    <name type="common">Mediterranean mussel</name>
    <dbReference type="NCBI Taxonomy" id="29158"/>
    <lineage>
        <taxon>Eukaryota</taxon>
        <taxon>Metazoa</taxon>
        <taxon>Spiralia</taxon>
        <taxon>Lophotrochozoa</taxon>
        <taxon>Mollusca</taxon>
        <taxon>Bivalvia</taxon>
        <taxon>Autobranchia</taxon>
        <taxon>Pteriomorphia</taxon>
        <taxon>Mytilida</taxon>
        <taxon>Mytiloidea</taxon>
        <taxon>Mytilidae</taxon>
        <taxon>Mytilinae</taxon>
        <taxon>Mytilus</taxon>
    </lineage>
</organism>
<gene>
    <name evidence="1" type="ORF">MGAL_10B066444</name>
</gene>
<evidence type="ECO:0000313" key="2">
    <source>
        <dbReference type="Proteomes" id="UP000596742"/>
    </source>
</evidence>
<dbReference type="OrthoDB" id="2113814at2759"/>
<comment type="caution">
    <text evidence="1">The sequence shown here is derived from an EMBL/GenBank/DDBJ whole genome shotgun (WGS) entry which is preliminary data.</text>
</comment>
<proteinExistence type="predicted"/>
<dbReference type="Proteomes" id="UP000596742">
    <property type="component" value="Unassembled WGS sequence"/>
</dbReference>
<dbReference type="PANTHER" id="PTHR10292:SF1">
    <property type="entry name" value="CLATHRIN HEAVY CHAIN"/>
    <property type="match status" value="1"/>
</dbReference>
<reference evidence="1" key="1">
    <citation type="submission" date="2018-11" db="EMBL/GenBank/DDBJ databases">
        <authorList>
            <person name="Alioto T."/>
            <person name="Alioto T."/>
        </authorList>
    </citation>
    <scope>NUCLEOTIDE SEQUENCE</scope>
</reference>
<dbReference type="SUPFAM" id="SSF50989">
    <property type="entry name" value="Clathrin heavy-chain terminal domain"/>
    <property type="match status" value="1"/>
</dbReference>
<evidence type="ECO:0000313" key="1">
    <source>
        <dbReference type="EMBL" id="VDI31217.1"/>
    </source>
</evidence>
<dbReference type="PANTHER" id="PTHR10292">
    <property type="entry name" value="CLATHRIN HEAVY CHAIN RELATED"/>
    <property type="match status" value="1"/>
</dbReference>
<dbReference type="GO" id="GO:0006898">
    <property type="term" value="P:receptor-mediated endocytosis"/>
    <property type="evidence" value="ECO:0007669"/>
    <property type="project" value="TreeGrafter"/>
</dbReference>
<dbReference type="Gene3D" id="2.130.10.110">
    <property type="entry name" value="Clathrin heavy-chain terminal domain"/>
    <property type="match status" value="1"/>
</dbReference>
<dbReference type="AlphaFoldDB" id="A0A8B6EBQ1"/>
<dbReference type="GO" id="GO:0030130">
    <property type="term" value="C:clathrin coat of trans-Golgi network vesicle"/>
    <property type="evidence" value="ECO:0007669"/>
    <property type="project" value="InterPro"/>
</dbReference>
<dbReference type="EMBL" id="UYJE01004768">
    <property type="protein sequence ID" value="VDI31217.1"/>
    <property type="molecule type" value="Genomic_DNA"/>
</dbReference>
<dbReference type="GO" id="GO:0032051">
    <property type="term" value="F:clathrin light chain binding"/>
    <property type="evidence" value="ECO:0007669"/>
    <property type="project" value="TreeGrafter"/>
</dbReference>
<accession>A0A8B6EBQ1</accession>
<dbReference type="GO" id="GO:0071439">
    <property type="term" value="C:clathrin complex"/>
    <property type="evidence" value="ECO:0007669"/>
    <property type="project" value="TreeGrafter"/>
</dbReference>
<dbReference type="GO" id="GO:0006886">
    <property type="term" value="P:intracellular protein transport"/>
    <property type="evidence" value="ECO:0007669"/>
    <property type="project" value="InterPro"/>
</dbReference>
<sequence length="349" mass="39543">MTNNNNNTPPVSIHELIQLSNIGIPPDQVTWNRVTMTSDRWIAIRHCNKEDSSSMVTVLNPKEGSISYVGQTTADSVQINPTEPVIALKAGIRFEVFNFNTKQLISKTKLHDPVVYWTWLNTEVIAMVTETLVYHWPIWEDCAPEKVFLRHHRLEFTEIISYKADPSLKWLAMTGLMPEEEKISGLTQLYYVDEDITQCINGPCILCAATRDAVDIGKIHVIELGPYKQGNFAPRNNYDHVQFYDGADTYDFPVSLHVSEKYGLLFTITKYGYLYLSDMETAACLCCNKISNFIMFTSTLNTDTQGIMGVTRGGQVMTIKIKKEGLVSHVRDKAKRTNQADRLEKAISC</sequence>
<dbReference type="GO" id="GO:0030132">
    <property type="term" value="C:clathrin coat of coated pit"/>
    <property type="evidence" value="ECO:0007669"/>
    <property type="project" value="InterPro"/>
</dbReference>
<protein>
    <submittedName>
        <fullName evidence="1">Clathrin heavy chain</fullName>
    </submittedName>
</protein>
<dbReference type="GO" id="GO:0005198">
    <property type="term" value="F:structural molecule activity"/>
    <property type="evidence" value="ECO:0007669"/>
    <property type="project" value="InterPro"/>
</dbReference>